<dbReference type="InterPro" id="IPR050469">
    <property type="entry name" value="Diguanylate_Cyclase"/>
</dbReference>
<reference evidence="2 3" key="1">
    <citation type="journal article" date="2015" name="Nature">
        <title>rRNA introns, odd ribosomes, and small enigmatic genomes across a large radiation of phyla.</title>
        <authorList>
            <person name="Brown C.T."/>
            <person name="Hug L.A."/>
            <person name="Thomas B.C."/>
            <person name="Sharon I."/>
            <person name="Castelle C.J."/>
            <person name="Singh A."/>
            <person name="Wilkins M.J."/>
            <person name="Williams K.H."/>
            <person name="Banfield J.F."/>
        </authorList>
    </citation>
    <scope>NUCLEOTIDE SEQUENCE [LARGE SCALE GENOMIC DNA]</scope>
</reference>
<dbReference type="FunFam" id="3.30.70.270:FF:000001">
    <property type="entry name" value="Diguanylate cyclase domain protein"/>
    <property type="match status" value="1"/>
</dbReference>
<evidence type="ECO:0000313" key="2">
    <source>
        <dbReference type="EMBL" id="KKP52063.1"/>
    </source>
</evidence>
<accession>A0A0G0A5S3</accession>
<dbReference type="Proteomes" id="UP000034045">
    <property type="component" value="Unassembled WGS sequence"/>
</dbReference>
<proteinExistence type="predicted"/>
<protein>
    <submittedName>
        <fullName evidence="2">Diguanylate cyclase</fullName>
    </submittedName>
</protein>
<feature type="domain" description="GGDEF" evidence="1">
    <location>
        <begin position="1"/>
        <end position="134"/>
    </location>
</feature>
<organism evidence="2 3">
    <name type="scientific">Candidatus Roizmanbacteria bacterium GW2011_GWA2_33_33</name>
    <dbReference type="NCBI Taxonomy" id="1618476"/>
    <lineage>
        <taxon>Bacteria</taxon>
        <taxon>Candidatus Roizmaniibacteriota</taxon>
    </lineage>
</organism>
<dbReference type="Gene3D" id="3.30.70.270">
    <property type="match status" value="1"/>
</dbReference>
<dbReference type="EMBL" id="LBPD01000009">
    <property type="protein sequence ID" value="KKP52063.1"/>
    <property type="molecule type" value="Genomic_DNA"/>
</dbReference>
<dbReference type="PROSITE" id="PS50887">
    <property type="entry name" value="GGDEF"/>
    <property type="match status" value="1"/>
</dbReference>
<dbReference type="InterPro" id="IPR043128">
    <property type="entry name" value="Rev_trsase/Diguanyl_cyclase"/>
</dbReference>
<dbReference type="SMART" id="SM00267">
    <property type="entry name" value="GGDEF"/>
    <property type="match status" value="1"/>
</dbReference>
<dbReference type="PANTHER" id="PTHR45138:SF9">
    <property type="entry name" value="DIGUANYLATE CYCLASE DGCM-RELATED"/>
    <property type="match status" value="1"/>
</dbReference>
<gene>
    <name evidence="2" type="ORF">UR42_C0009G0013</name>
</gene>
<dbReference type="PANTHER" id="PTHR45138">
    <property type="entry name" value="REGULATORY COMPONENTS OF SENSORY TRANSDUCTION SYSTEM"/>
    <property type="match status" value="1"/>
</dbReference>
<evidence type="ECO:0000313" key="3">
    <source>
        <dbReference type="Proteomes" id="UP000034045"/>
    </source>
</evidence>
<name>A0A0G0A5S3_9BACT</name>
<dbReference type="AlphaFoldDB" id="A0A0G0A5S3"/>
<dbReference type="GO" id="GO:0052621">
    <property type="term" value="F:diguanylate cyclase activity"/>
    <property type="evidence" value="ECO:0007669"/>
    <property type="project" value="TreeGrafter"/>
</dbReference>
<dbReference type="InterPro" id="IPR029787">
    <property type="entry name" value="Nucleotide_cyclase"/>
</dbReference>
<dbReference type="Pfam" id="PF00990">
    <property type="entry name" value="GGDEF"/>
    <property type="match status" value="1"/>
</dbReference>
<evidence type="ECO:0000259" key="1">
    <source>
        <dbReference type="PROSITE" id="PS50887"/>
    </source>
</evidence>
<comment type="caution">
    <text evidence="2">The sequence shown here is derived from an EMBL/GenBank/DDBJ whole genome shotgun (WGS) entry which is preliminary data.</text>
</comment>
<dbReference type="CDD" id="cd01949">
    <property type="entry name" value="GGDEF"/>
    <property type="match status" value="1"/>
</dbReference>
<sequence length="169" mass="19201">MMDIDLFKYVNDTYGHEAGDFVLKELANLFKDQIRETDVIARIGGEEFLLILQNTDLDGAKKLAEKIRAVVENKNLNPDEKENTPNKITISAGVSTFTKGSKKINLETDLLISADQAMYYAKKAGRNRVWVTDESILNNGKIGFDFHDALIERKKLSKLQVLLNKLRRK</sequence>
<dbReference type="NCBIfam" id="TIGR00254">
    <property type="entry name" value="GGDEF"/>
    <property type="match status" value="1"/>
</dbReference>
<dbReference type="InterPro" id="IPR000160">
    <property type="entry name" value="GGDEF_dom"/>
</dbReference>
<dbReference type="SUPFAM" id="SSF55073">
    <property type="entry name" value="Nucleotide cyclase"/>
    <property type="match status" value="1"/>
</dbReference>